<feature type="region of interest" description="Disordered" evidence="3">
    <location>
        <begin position="872"/>
        <end position="894"/>
    </location>
</feature>
<evidence type="ECO:0000256" key="2">
    <source>
        <dbReference type="ARBA" id="ARBA00023242"/>
    </source>
</evidence>
<keyword evidence="1" id="KW-0479">Metal-binding</keyword>
<dbReference type="GO" id="GO:0003677">
    <property type="term" value="F:DNA binding"/>
    <property type="evidence" value="ECO:0007669"/>
    <property type="project" value="InterPro"/>
</dbReference>
<dbReference type="InterPro" id="IPR007219">
    <property type="entry name" value="XnlR_reg_dom"/>
</dbReference>
<feature type="region of interest" description="Disordered" evidence="3">
    <location>
        <begin position="1"/>
        <end position="29"/>
    </location>
</feature>
<dbReference type="InterPro" id="IPR001138">
    <property type="entry name" value="Zn2Cys6_DnaBD"/>
</dbReference>
<dbReference type="GO" id="GO:0000981">
    <property type="term" value="F:DNA-binding transcription factor activity, RNA polymerase II-specific"/>
    <property type="evidence" value="ECO:0007669"/>
    <property type="project" value="InterPro"/>
</dbReference>
<name>A0A1E3PYK8_LIPST</name>
<feature type="compositionally biased region" description="Low complexity" evidence="3">
    <location>
        <begin position="714"/>
        <end position="723"/>
    </location>
</feature>
<sequence>MTDFTPPVSSSTSSSAEELQHQNKRWPAQVNGKIAIPRRRPYSESIASVLAPSQKSVTGAKSTRISHACESCRLRKTKCSGERPVCSHCRAFRIDCYYAHNKRDRTREELQNLRDKVQKYEATFRKIAPALDQSAKDLVSQVFLVQSPPETTETTPGKVDSRDGLPPTGDDETQTFGEDLVSAEAGSTGSVDHLNEDINSIGISSPEGYVGKSSDIDWIKKIFEVAKDAENDDIEDIENGFWNPRISEIETVSYNLDDLDLAVESVDLSSMPPKDIADKLIDCYFETVHPSFPFLLEPLFRYQYEIFCAGYLNYVNTQWLALLNLVLAISSVYAHNIKAEFEGHDLDHLQYYIRSKLLKPDVTAPGDVQHVQYISLLSFYLFASNLVNRSYSMLGLAIRHGQGIGLHLLVNRAGMTDVQKEVRVRLWNAMYVFERMVSSMTGRPSMISDQLTSTPLPSTNAETDNWEFIPQIMQRPLTKTTILSGQYFVYETQLSKILGQVMDRLYAPGVTKVSWSAVQQIVEELNQALDNWRDSLSDVFSIDFHNLDIAGAGDDLTLLRMRTILAIQYYDVMRMVNRPCLCHSDIPNESPRSKEFSRNCAVRCIQAGHRSLSLFPDLIPSPTLPQLTRDLNQVLPWWSVAHYMMSSMSAIVLGHVMNYKLDWPNEADMRSNLDKCLVWFQSFEEDSLTSKRCADIIRGFKDRVLHNVSPSLSPTPLLQPISSDQSRQSHIQQQGKEHRSQQSSTPLLPISQSQQPATTSGKYDYAGTTRQSPFSMQSYSAYYMQDVESSSSSNIMNTASVPMDTPTQHSTDGMLGSKVPHAHHAPQTAHSMTHQMAPQPLQEPSPTPPYYTAMSAQQDMQAFEPHALQSIEHSFNPPSGAIHQQNTSRSDHLASGYAQHAAEYIIGHFPPQDEQQDDE</sequence>
<dbReference type="SMART" id="SM00066">
    <property type="entry name" value="GAL4"/>
    <property type="match status" value="1"/>
</dbReference>
<feature type="compositionally biased region" description="Polar residues" evidence="3">
    <location>
        <begin position="741"/>
        <end position="761"/>
    </location>
</feature>
<dbReference type="PANTHER" id="PTHR47654">
    <property type="entry name" value="ZN(II)2CYS6 TRANSCRIPTION FACTOR (EUROFUNG)-RELATED"/>
    <property type="match status" value="1"/>
</dbReference>
<feature type="region of interest" description="Disordered" evidence="3">
    <location>
        <begin position="714"/>
        <end position="770"/>
    </location>
</feature>
<gene>
    <name evidence="5" type="ORF">LIPSTDRAFT_169317</name>
</gene>
<dbReference type="Proteomes" id="UP000094385">
    <property type="component" value="Unassembled WGS sequence"/>
</dbReference>
<accession>A0A1E3PYK8</accession>
<dbReference type="AlphaFoldDB" id="A0A1E3PYK8"/>
<dbReference type="PANTHER" id="PTHR47654:SF5">
    <property type="entry name" value="TRANSCRIPTION FACTOR DOMAIN-CONTAINING PROTEIN"/>
    <property type="match status" value="1"/>
</dbReference>
<feature type="compositionally biased region" description="Polar residues" evidence="3">
    <location>
        <begin position="724"/>
        <end position="734"/>
    </location>
</feature>
<feature type="domain" description="Zn(2)-C6 fungal-type" evidence="4">
    <location>
        <begin position="68"/>
        <end position="98"/>
    </location>
</feature>
<proteinExistence type="predicted"/>
<dbReference type="InterPro" id="IPR036864">
    <property type="entry name" value="Zn2-C6_fun-type_DNA-bd_sf"/>
</dbReference>
<dbReference type="SMART" id="SM00906">
    <property type="entry name" value="Fungal_trans"/>
    <property type="match status" value="1"/>
</dbReference>
<dbReference type="Gene3D" id="4.10.240.10">
    <property type="entry name" value="Zn(2)-C6 fungal-type DNA-binding domain"/>
    <property type="match status" value="1"/>
</dbReference>
<dbReference type="CDD" id="cd12148">
    <property type="entry name" value="fungal_TF_MHR"/>
    <property type="match status" value="1"/>
</dbReference>
<organism evidence="5 6">
    <name type="scientific">Lipomyces starkeyi NRRL Y-11557</name>
    <dbReference type="NCBI Taxonomy" id="675824"/>
    <lineage>
        <taxon>Eukaryota</taxon>
        <taxon>Fungi</taxon>
        <taxon>Dikarya</taxon>
        <taxon>Ascomycota</taxon>
        <taxon>Saccharomycotina</taxon>
        <taxon>Lipomycetes</taxon>
        <taxon>Lipomycetales</taxon>
        <taxon>Lipomycetaceae</taxon>
        <taxon>Lipomyces</taxon>
    </lineage>
</organism>
<reference evidence="5 6" key="1">
    <citation type="journal article" date="2016" name="Proc. Natl. Acad. Sci. U.S.A.">
        <title>Comparative genomics of biotechnologically important yeasts.</title>
        <authorList>
            <person name="Riley R."/>
            <person name="Haridas S."/>
            <person name="Wolfe K.H."/>
            <person name="Lopes M.R."/>
            <person name="Hittinger C.T."/>
            <person name="Goeker M."/>
            <person name="Salamov A.A."/>
            <person name="Wisecaver J.H."/>
            <person name="Long T.M."/>
            <person name="Calvey C.H."/>
            <person name="Aerts A.L."/>
            <person name="Barry K.W."/>
            <person name="Choi C."/>
            <person name="Clum A."/>
            <person name="Coughlan A.Y."/>
            <person name="Deshpande S."/>
            <person name="Douglass A.P."/>
            <person name="Hanson S.J."/>
            <person name="Klenk H.-P."/>
            <person name="LaButti K.M."/>
            <person name="Lapidus A."/>
            <person name="Lindquist E.A."/>
            <person name="Lipzen A.M."/>
            <person name="Meier-Kolthoff J.P."/>
            <person name="Ohm R.A."/>
            <person name="Otillar R.P."/>
            <person name="Pangilinan J.L."/>
            <person name="Peng Y."/>
            <person name="Rokas A."/>
            <person name="Rosa C.A."/>
            <person name="Scheuner C."/>
            <person name="Sibirny A.A."/>
            <person name="Slot J.C."/>
            <person name="Stielow J.B."/>
            <person name="Sun H."/>
            <person name="Kurtzman C.P."/>
            <person name="Blackwell M."/>
            <person name="Grigoriev I.V."/>
            <person name="Jeffries T.W."/>
        </authorList>
    </citation>
    <scope>NUCLEOTIDE SEQUENCE [LARGE SCALE GENOMIC DNA]</scope>
    <source>
        <strain evidence="5 6">NRRL Y-11557</strain>
    </source>
</reference>
<evidence type="ECO:0000256" key="3">
    <source>
        <dbReference type="SAM" id="MobiDB-lite"/>
    </source>
</evidence>
<dbReference type="GO" id="GO:0006351">
    <property type="term" value="P:DNA-templated transcription"/>
    <property type="evidence" value="ECO:0007669"/>
    <property type="project" value="InterPro"/>
</dbReference>
<dbReference type="Pfam" id="PF00172">
    <property type="entry name" value="Zn_clus"/>
    <property type="match status" value="1"/>
</dbReference>
<dbReference type="PROSITE" id="PS00463">
    <property type="entry name" value="ZN2_CY6_FUNGAL_1"/>
    <property type="match status" value="1"/>
</dbReference>
<dbReference type="OrthoDB" id="1924787at2759"/>
<dbReference type="InterPro" id="IPR053230">
    <property type="entry name" value="Trans_reg_galc"/>
</dbReference>
<feature type="compositionally biased region" description="Polar residues" evidence="3">
    <location>
        <begin position="872"/>
        <end position="888"/>
    </location>
</feature>
<dbReference type="CDD" id="cd00067">
    <property type="entry name" value="GAL4"/>
    <property type="match status" value="1"/>
</dbReference>
<dbReference type="SUPFAM" id="SSF57701">
    <property type="entry name" value="Zn2/Cys6 DNA-binding domain"/>
    <property type="match status" value="1"/>
</dbReference>
<evidence type="ECO:0000313" key="6">
    <source>
        <dbReference type="Proteomes" id="UP000094385"/>
    </source>
</evidence>
<feature type="region of interest" description="Disordered" evidence="3">
    <location>
        <begin position="147"/>
        <end position="175"/>
    </location>
</feature>
<evidence type="ECO:0000259" key="4">
    <source>
        <dbReference type="PROSITE" id="PS50048"/>
    </source>
</evidence>
<dbReference type="Pfam" id="PF04082">
    <property type="entry name" value="Fungal_trans"/>
    <property type="match status" value="1"/>
</dbReference>
<evidence type="ECO:0000256" key="1">
    <source>
        <dbReference type="ARBA" id="ARBA00022723"/>
    </source>
</evidence>
<keyword evidence="6" id="KW-1185">Reference proteome</keyword>
<dbReference type="GO" id="GO:0008270">
    <property type="term" value="F:zinc ion binding"/>
    <property type="evidence" value="ECO:0007669"/>
    <property type="project" value="InterPro"/>
</dbReference>
<dbReference type="EMBL" id="KV454300">
    <property type="protein sequence ID" value="ODQ70525.1"/>
    <property type="molecule type" value="Genomic_DNA"/>
</dbReference>
<dbReference type="PROSITE" id="PS50048">
    <property type="entry name" value="ZN2_CY6_FUNGAL_2"/>
    <property type="match status" value="1"/>
</dbReference>
<evidence type="ECO:0000313" key="5">
    <source>
        <dbReference type="EMBL" id="ODQ70525.1"/>
    </source>
</evidence>
<keyword evidence="2" id="KW-0539">Nucleus</keyword>
<protein>
    <recommendedName>
        <fullName evidence="4">Zn(2)-C6 fungal-type domain-containing protein</fullName>
    </recommendedName>
</protein>